<dbReference type="Proteomes" id="UP000231879">
    <property type="component" value="Unassembled WGS sequence"/>
</dbReference>
<sequence>MYFNAMSETPRTASGVVVSFLYASFFGLKSRQSGKEVPGQAPQSRKFVASGFRNRGRRL</sequence>
<gene>
    <name evidence="1" type="ORF">CH367_20570</name>
</gene>
<reference evidence="1 2" key="1">
    <citation type="submission" date="2017-07" db="EMBL/GenBank/DDBJ databases">
        <title>Leptospira spp. isolated from tropical soils.</title>
        <authorList>
            <person name="Thibeaux R."/>
            <person name="Iraola G."/>
            <person name="Ferres I."/>
            <person name="Bierque E."/>
            <person name="Girault D."/>
            <person name="Soupe-Gilbert M.-E."/>
            <person name="Picardeau M."/>
            <person name="Goarant C."/>
        </authorList>
    </citation>
    <scope>NUCLEOTIDE SEQUENCE [LARGE SCALE GENOMIC DNA]</scope>
    <source>
        <strain evidence="1 2">FH4-C-A1</strain>
    </source>
</reference>
<protein>
    <submittedName>
        <fullName evidence="1">Uncharacterized protein</fullName>
    </submittedName>
</protein>
<evidence type="ECO:0000313" key="2">
    <source>
        <dbReference type="Proteomes" id="UP000231879"/>
    </source>
</evidence>
<accession>A0ABX4NF01</accession>
<dbReference type="EMBL" id="NPDS01000013">
    <property type="protein sequence ID" value="PJZ55378.1"/>
    <property type="molecule type" value="Genomic_DNA"/>
</dbReference>
<proteinExistence type="predicted"/>
<name>A0ABX4NF01_9LEPT</name>
<comment type="caution">
    <text evidence="1">The sequence shown here is derived from an EMBL/GenBank/DDBJ whole genome shotgun (WGS) entry which is preliminary data.</text>
</comment>
<keyword evidence="2" id="KW-1185">Reference proteome</keyword>
<evidence type="ECO:0000313" key="1">
    <source>
        <dbReference type="EMBL" id="PJZ55378.1"/>
    </source>
</evidence>
<organism evidence="1 2">
    <name type="scientific">Leptospira barantonii</name>
    <dbReference type="NCBI Taxonomy" id="2023184"/>
    <lineage>
        <taxon>Bacteria</taxon>
        <taxon>Pseudomonadati</taxon>
        <taxon>Spirochaetota</taxon>
        <taxon>Spirochaetia</taxon>
        <taxon>Leptospirales</taxon>
        <taxon>Leptospiraceae</taxon>
        <taxon>Leptospira</taxon>
    </lineage>
</organism>